<dbReference type="Proteomes" id="UP001314263">
    <property type="component" value="Unassembled WGS sequence"/>
</dbReference>
<dbReference type="AlphaFoldDB" id="A0AAV1IP36"/>
<reference evidence="1 2" key="1">
    <citation type="submission" date="2023-10" db="EMBL/GenBank/DDBJ databases">
        <authorList>
            <person name="Maclean D."/>
            <person name="Macfadyen A."/>
        </authorList>
    </citation>
    <scope>NUCLEOTIDE SEQUENCE [LARGE SCALE GENOMIC DNA]</scope>
</reference>
<evidence type="ECO:0000313" key="1">
    <source>
        <dbReference type="EMBL" id="CAK0787729.1"/>
    </source>
</evidence>
<evidence type="ECO:0000313" key="2">
    <source>
        <dbReference type="Proteomes" id="UP001314263"/>
    </source>
</evidence>
<accession>A0AAV1IP36</accession>
<keyword evidence="2" id="KW-1185">Reference proteome</keyword>
<dbReference type="EMBL" id="CAUYUE010000018">
    <property type="protein sequence ID" value="CAK0787729.1"/>
    <property type="molecule type" value="Genomic_DNA"/>
</dbReference>
<comment type="caution">
    <text evidence="1">The sequence shown here is derived from an EMBL/GenBank/DDBJ whole genome shotgun (WGS) entry which is preliminary data.</text>
</comment>
<evidence type="ECO:0008006" key="3">
    <source>
        <dbReference type="Google" id="ProtNLM"/>
    </source>
</evidence>
<name>A0AAV1IP36_9CHLO</name>
<organism evidence="1 2">
    <name type="scientific">Coccomyxa viridis</name>
    <dbReference type="NCBI Taxonomy" id="1274662"/>
    <lineage>
        <taxon>Eukaryota</taxon>
        <taxon>Viridiplantae</taxon>
        <taxon>Chlorophyta</taxon>
        <taxon>core chlorophytes</taxon>
        <taxon>Trebouxiophyceae</taxon>
        <taxon>Trebouxiophyceae incertae sedis</taxon>
        <taxon>Coccomyxaceae</taxon>
        <taxon>Coccomyxa</taxon>
    </lineage>
</organism>
<sequence>MLIAMASFTGPERLSITKASVMHRLICRYNCKLVSGQDNSSRLCMLVLHHEISLMSSAGNGTKGRLLCTRVQGRNRDSRTQSLLTGIWSASGVRTRQSQWTINVDLGDAKWVTSKRYLHAHMGLPKC</sequence>
<proteinExistence type="predicted"/>
<protein>
    <recommendedName>
        <fullName evidence="3">LAGLIDADG homing endonuclease</fullName>
    </recommendedName>
</protein>
<gene>
    <name evidence="1" type="ORF">CVIRNUC_010951</name>
</gene>